<dbReference type="Pfam" id="PF09976">
    <property type="entry name" value="TPR_21"/>
    <property type="match status" value="1"/>
</dbReference>
<dbReference type="Gene3D" id="1.25.40.10">
    <property type="entry name" value="Tetratricopeptide repeat domain"/>
    <property type="match status" value="1"/>
</dbReference>
<protein>
    <submittedName>
        <fullName evidence="3">Tetratricopeptide repeat protein</fullName>
    </submittedName>
</protein>
<dbReference type="SUPFAM" id="SSF48452">
    <property type="entry name" value="TPR-like"/>
    <property type="match status" value="1"/>
</dbReference>
<feature type="domain" description="Ancillary SecYEG translocon subunit/Cell division coordinator CpoB TPR" evidence="2">
    <location>
        <begin position="96"/>
        <end position="181"/>
    </location>
</feature>
<sequence length="233" mass="25909">MSKQKKEQKYATEEAFQSLENTVQQSEHFLEKNAKILGIVFGAFILIAVGYFAYLKFVKEPKNLEAQKEIVTADQMFESDSMALALDGSPGSYMGYNQIIEEYSGSDVANIAKYKSAIAFYQEGKYQEALDRVNSFSTKEEALKAMKMGVKGDALVQLGKKEEGLDAYEGAINASKLEVLQQIYTKKAAVLALDLQAYDRGLKTVQSYLKNHADAEGNGEITKLEEMLKYAGK</sequence>
<keyword evidence="4" id="KW-1185">Reference proteome</keyword>
<keyword evidence="1" id="KW-1133">Transmembrane helix</keyword>
<reference evidence="3" key="1">
    <citation type="submission" date="2022-07" db="EMBL/GenBank/DDBJ databases">
        <title>Description and genome-wide analysis of Profundicola chukchiensis gen. nov., sp. nov., marine bacteria isolated from bottom sediments of the Chukchi Sea.</title>
        <authorList>
            <person name="Romanenko L."/>
            <person name="Otstavnykh N."/>
            <person name="Kurilenko V."/>
            <person name="Eremeev V."/>
            <person name="Velansky P."/>
            <person name="Mikhailov V."/>
            <person name="Isaeva M."/>
        </authorList>
    </citation>
    <scope>NUCLEOTIDE SEQUENCE</scope>
    <source>
        <strain evidence="3">KMM 9713</strain>
    </source>
</reference>
<accession>A0A9X4RX37</accession>
<dbReference type="AlphaFoldDB" id="A0A9X4RX37"/>
<evidence type="ECO:0000313" key="4">
    <source>
        <dbReference type="Proteomes" id="UP001152599"/>
    </source>
</evidence>
<evidence type="ECO:0000256" key="1">
    <source>
        <dbReference type="SAM" id="Phobius"/>
    </source>
</evidence>
<keyword evidence="1" id="KW-0812">Transmembrane</keyword>
<dbReference type="EMBL" id="JANCMU010000001">
    <property type="protein sequence ID" value="MDG4945494.1"/>
    <property type="molecule type" value="Genomic_DNA"/>
</dbReference>
<evidence type="ECO:0000259" key="2">
    <source>
        <dbReference type="Pfam" id="PF09976"/>
    </source>
</evidence>
<dbReference type="InterPro" id="IPR011990">
    <property type="entry name" value="TPR-like_helical_dom_sf"/>
</dbReference>
<organism evidence="3 4">
    <name type="scientific">Profundicola chukchiensis</name>
    <dbReference type="NCBI Taxonomy" id="2961959"/>
    <lineage>
        <taxon>Bacteria</taxon>
        <taxon>Pseudomonadati</taxon>
        <taxon>Bacteroidota</taxon>
        <taxon>Flavobacteriia</taxon>
        <taxon>Flavobacteriales</taxon>
        <taxon>Weeksellaceae</taxon>
        <taxon>Profundicola</taxon>
    </lineage>
</organism>
<dbReference type="InterPro" id="IPR018704">
    <property type="entry name" value="SecYEG/CpoB_TPR"/>
</dbReference>
<feature type="transmembrane region" description="Helical" evidence="1">
    <location>
        <begin position="36"/>
        <end position="54"/>
    </location>
</feature>
<comment type="caution">
    <text evidence="3">The sequence shown here is derived from an EMBL/GenBank/DDBJ whole genome shotgun (WGS) entry which is preliminary data.</text>
</comment>
<evidence type="ECO:0000313" key="3">
    <source>
        <dbReference type="EMBL" id="MDG4945494.1"/>
    </source>
</evidence>
<name>A0A9X4RX37_9FLAO</name>
<dbReference type="RefSeq" id="WP_304415954.1">
    <property type="nucleotide sequence ID" value="NZ_JANAIE010000001.1"/>
</dbReference>
<dbReference type="Proteomes" id="UP001152599">
    <property type="component" value="Unassembled WGS sequence"/>
</dbReference>
<gene>
    <name evidence="3" type="ORF">NMK71_03630</name>
</gene>
<keyword evidence="1" id="KW-0472">Membrane</keyword>
<proteinExistence type="predicted"/>